<dbReference type="EMBL" id="AEVO01000025">
    <property type="protein sequence ID" value="EFY07624.1"/>
    <property type="molecule type" value="Genomic_DNA"/>
</dbReference>
<comment type="similarity">
    <text evidence="8 9">Belongs to the TRAP transporter small permease family.</text>
</comment>
<dbReference type="GO" id="GO:0015740">
    <property type="term" value="P:C4-dicarboxylate transport"/>
    <property type="evidence" value="ECO:0007669"/>
    <property type="project" value="TreeGrafter"/>
</dbReference>
<comment type="function">
    <text evidence="9">Part of the tripartite ATP-independent periplasmic (TRAP) transport system.</text>
</comment>
<keyword evidence="3" id="KW-1003">Cell membrane</keyword>
<keyword evidence="12" id="KW-1185">Reference proteome</keyword>
<evidence type="ECO:0000256" key="1">
    <source>
        <dbReference type="ARBA" id="ARBA00004429"/>
    </source>
</evidence>
<feature type="domain" description="Tripartite ATP-independent periplasmic transporters DctQ component" evidence="10">
    <location>
        <begin position="26"/>
        <end position="156"/>
    </location>
</feature>
<evidence type="ECO:0000256" key="9">
    <source>
        <dbReference type="RuleBase" id="RU369079"/>
    </source>
</evidence>
<feature type="transmembrane region" description="Helical" evidence="9">
    <location>
        <begin position="54"/>
        <end position="78"/>
    </location>
</feature>
<dbReference type="PANTHER" id="PTHR35011:SF2">
    <property type="entry name" value="2,3-DIKETO-L-GULONATE TRAP TRANSPORTER SMALL PERMEASE PROTEIN YIAM"/>
    <property type="match status" value="1"/>
</dbReference>
<feature type="transmembrane region" description="Helical" evidence="9">
    <location>
        <begin position="131"/>
        <end position="149"/>
    </location>
</feature>
<keyword evidence="7 9" id="KW-0472">Membrane</keyword>
<dbReference type="InterPro" id="IPR055348">
    <property type="entry name" value="DctQ"/>
</dbReference>
<keyword evidence="6 9" id="KW-1133">Transmembrane helix</keyword>
<dbReference type="AlphaFoldDB" id="E8LIM5"/>
<evidence type="ECO:0000256" key="4">
    <source>
        <dbReference type="ARBA" id="ARBA00022519"/>
    </source>
</evidence>
<name>E8LIM5_SUCHY</name>
<dbReference type="InterPro" id="IPR007387">
    <property type="entry name" value="TRAP_DctQ"/>
</dbReference>
<evidence type="ECO:0000256" key="5">
    <source>
        <dbReference type="ARBA" id="ARBA00022692"/>
    </source>
</evidence>
<evidence type="ECO:0000256" key="3">
    <source>
        <dbReference type="ARBA" id="ARBA00022475"/>
    </source>
</evidence>
<feature type="transmembrane region" description="Helical" evidence="9">
    <location>
        <begin position="90"/>
        <end position="111"/>
    </location>
</feature>
<keyword evidence="5 9" id="KW-0812">Transmembrane</keyword>
<comment type="subcellular location">
    <subcellularLocation>
        <location evidence="1 9">Cell inner membrane</location>
        <topology evidence="1 9">Multi-pass membrane protein</topology>
    </subcellularLocation>
</comment>
<proteinExistence type="inferred from homology"/>
<reference evidence="11 12" key="1">
    <citation type="submission" date="2011-01" db="EMBL/GenBank/DDBJ databases">
        <authorList>
            <person name="Weinstock G."/>
            <person name="Sodergren E."/>
            <person name="Clifton S."/>
            <person name="Fulton L."/>
            <person name="Fulton B."/>
            <person name="Courtney L."/>
            <person name="Fronick C."/>
            <person name="Harrison M."/>
            <person name="Strong C."/>
            <person name="Farmer C."/>
            <person name="Delahaunty K."/>
            <person name="Markovic C."/>
            <person name="Hall O."/>
            <person name="Minx P."/>
            <person name="Tomlinson C."/>
            <person name="Mitreva M."/>
            <person name="Hou S."/>
            <person name="Chen J."/>
            <person name="Wollam A."/>
            <person name="Pepin K.H."/>
            <person name="Johnson M."/>
            <person name="Bhonagiri V."/>
            <person name="Zhang X."/>
            <person name="Suruliraj S."/>
            <person name="Warren W."/>
            <person name="Chinwalla A."/>
            <person name="Mardis E.R."/>
            <person name="Wilson R.K."/>
        </authorList>
    </citation>
    <scope>NUCLEOTIDE SEQUENCE [LARGE SCALE GENOMIC DNA]</scope>
    <source>
        <strain evidence="12">DSM 22608 / JCM 16073 / KCTC 15190 / YIT 12066</strain>
    </source>
</reference>
<dbReference type="OrthoDB" id="2085311at2"/>
<comment type="subunit">
    <text evidence="9">The complex comprises the extracytoplasmic solute receptor protein and the two transmembrane proteins.</text>
</comment>
<keyword evidence="2 9" id="KW-0813">Transport</keyword>
<dbReference type="GO" id="GO:0022857">
    <property type="term" value="F:transmembrane transporter activity"/>
    <property type="evidence" value="ECO:0007669"/>
    <property type="project" value="UniProtKB-UniRule"/>
</dbReference>
<evidence type="ECO:0000313" key="11">
    <source>
        <dbReference type="EMBL" id="EFY07624.1"/>
    </source>
</evidence>
<protein>
    <recommendedName>
        <fullName evidence="9">TRAP transporter small permease protein</fullName>
    </recommendedName>
</protein>
<dbReference type="eggNOG" id="COG3090">
    <property type="taxonomic scope" value="Bacteria"/>
</dbReference>
<comment type="caution">
    <text evidence="11">The sequence shown here is derived from an EMBL/GenBank/DDBJ whole genome shotgun (WGS) entry which is preliminary data.</text>
</comment>
<dbReference type="Pfam" id="PF04290">
    <property type="entry name" value="DctQ"/>
    <property type="match status" value="1"/>
</dbReference>
<gene>
    <name evidence="11" type="ORF">HMPREF9444_00530</name>
</gene>
<evidence type="ECO:0000256" key="6">
    <source>
        <dbReference type="ARBA" id="ARBA00022989"/>
    </source>
</evidence>
<sequence>MDPFLKTRKFLDLLIYRICSVILILMVLDVTWQVTSRYILNNPASFTDEGARFLMVWLGVLGGALLFGRNGHLAVTFVTDKLNQASQKTLNIIIYIVIAIFAIFAMIYGGYNLCIRTMLQPSPAINIPMGYVYSIIPIGGFIILIYIFLNIVDILKGRSITPQEDKAGE</sequence>
<feature type="transmembrane region" description="Helical" evidence="9">
    <location>
        <begin position="14"/>
        <end position="34"/>
    </location>
</feature>
<dbReference type="HOGENOM" id="CLU_086356_9_2_6"/>
<evidence type="ECO:0000256" key="8">
    <source>
        <dbReference type="ARBA" id="ARBA00038436"/>
    </source>
</evidence>
<accession>E8LIM5</accession>
<organism evidence="11 12">
    <name type="scientific">Succinatimonas hippei (strain DSM 22608 / JCM 16073 / KCTC 15190 / YIT 12066)</name>
    <dbReference type="NCBI Taxonomy" id="762983"/>
    <lineage>
        <taxon>Bacteria</taxon>
        <taxon>Pseudomonadati</taxon>
        <taxon>Pseudomonadota</taxon>
        <taxon>Gammaproteobacteria</taxon>
        <taxon>Aeromonadales</taxon>
        <taxon>Succinivibrionaceae</taxon>
        <taxon>Succinatimonas</taxon>
    </lineage>
</organism>
<dbReference type="STRING" id="762983.HMPREF9444_00530"/>
<evidence type="ECO:0000313" key="12">
    <source>
        <dbReference type="Proteomes" id="UP000018458"/>
    </source>
</evidence>
<dbReference type="RefSeq" id="WP_009142749.1">
    <property type="nucleotide sequence ID" value="NZ_GL830963.1"/>
</dbReference>
<dbReference type="PANTHER" id="PTHR35011">
    <property type="entry name" value="2,3-DIKETO-L-GULONATE TRAP TRANSPORTER SMALL PERMEASE PROTEIN YIAM"/>
    <property type="match status" value="1"/>
</dbReference>
<keyword evidence="4 9" id="KW-0997">Cell inner membrane</keyword>
<dbReference type="Proteomes" id="UP000018458">
    <property type="component" value="Unassembled WGS sequence"/>
</dbReference>
<evidence type="ECO:0000256" key="2">
    <source>
        <dbReference type="ARBA" id="ARBA00022448"/>
    </source>
</evidence>
<dbReference type="GO" id="GO:0005886">
    <property type="term" value="C:plasma membrane"/>
    <property type="evidence" value="ECO:0007669"/>
    <property type="project" value="UniProtKB-SubCell"/>
</dbReference>
<evidence type="ECO:0000256" key="7">
    <source>
        <dbReference type="ARBA" id="ARBA00023136"/>
    </source>
</evidence>
<evidence type="ECO:0000259" key="10">
    <source>
        <dbReference type="Pfam" id="PF04290"/>
    </source>
</evidence>